<proteinExistence type="inferred from homology"/>
<evidence type="ECO:0000256" key="6">
    <source>
        <dbReference type="ARBA" id="ARBA00022989"/>
    </source>
</evidence>
<feature type="transmembrane region" description="Helical" evidence="9">
    <location>
        <begin position="340"/>
        <end position="361"/>
    </location>
</feature>
<keyword evidence="3" id="KW-0050">Antiport</keyword>
<feature type="transmembrane region" description="Helical" evidence="9">
    <location>
        <begin position="306"/>
        <end position="328"/>
    </location>
</feature>
<evidence type="ECO:0000256" key="8">
    <source>
        <dbReference type="SAM" id="MobiDB-lite"/>
    </source>
</evidence>
<dbReference type="Gene3D" id="1.20.1420.30">
    <property type="entry name" value="NCX, central ion-binding region"/>
    <property type="match status" value="1"/>
</dbReference>
<evidence type="ECO:0000256" key="4">
    <source>
        <dbReference type="ARBA" id="ARBA00022568"/>
    </source>
</evidence>
<dbReference type="GO" id="GO:0005262">
    <property type="term" value="F:calcium channel activity"/>
    <property type="evidence" value="ECO:0007669"/>
    <property type="project" value="TreeGrafter"/>
</dbReference>
<organism evidence="11 12">
    <name type="scientific">Plectus sambesii</name>
    <dbReference type="NCBI Taxonomy" id="2011161"/>
    <lineage>
        <taxon>Eukaryota</taxon>
        <taxon>Metazoa</taxon>
        <taxon>Ecdysozoa</taxon>
        <taxon>Nematoda</taxon>
        <taxon>Chromadorea</taxon>
        <taxon>Plectida</taxon>
        <taxon>Plectina</taxon>
        <taxon>Plectoidea</taxon>
        <taxon>Plectidae</taxon>
        <taxon>Plectus</taxon>
    </lineage>
</organism>
<keyword evidence="4" id="KW-0406">Ion transport</keyword>
<dbReference type="Pfam" id="PF01699">
    <property type="entry name" value="Na_Ca_ex"/>
    <property type="match status" value="1"/>
</dbReference>
<accession>A0A914XJ71</accession>
<feature type="region of interest" description="Disordered" evidence="8">
    <location>
        <begin position="15"/>
        <end position="46"/>
    </location>
</feature>
<dbReference type="GO" id="GO:0006874">
    <property type="term" value="P:intracellular calcium ion homeostasis"/>
    <property type="evidence" value="ECO:0007669"/>
    <property type="project" value="TreeGrafter"/>
</dbReference>
<keyword evidence="4" id="KW-0813">Transport</keyword>
<keyword evidence="11" id="KW-1185">Reference proteome</keyword>
<dbReference type="GO" id="GO:0008273">
    <property type="term" value="F:calcium, potassium:sodium antiporter activity"/>
    <property type="evidence" value="ECO:0007669"/>
    <property type="project" value="TreeGrafter"/>
</dbReference>
<dbReference type="WBParaSite" id="PSAMB.scaffold8978size5520.g32043.t1">
    <property type="protein sequence ID" value="PSAMB.scaffold8978size5520.g32043.t1"/>
    <property type="gene ID" value="PSAMB.scaffold8978size5520.g32043"/>
</dbReference>
<dbReference type="PANTHER" id="PTHR10846:SF72">
    <property type="entry name" value="SODIUM_POTASSIUM_CALCIUM EXCHANGER NCKX30C"/>
    <property type="match status" value="1"/>
</dbReference>
<feature type="compositionally biased region" description="Polar residues" evidence="8">
    <location>
        <begin position="150"/>
        <end position="178"/>
    </location>
</feature>
<feature type="transmembrane region" description="Helical" evidence="9">
    <location>
        <begin position="409"/>
        <end position="428"/>
    </location>
</feature>
<feature type="compositionally biased region" description="Basic and acidic residues" evidence="8">
    <location>
        <begin position="203"/>
        <end position="219"/>
    </location>
</feature>
<feature type="transmembrane region" description="Helical" evidence="9">
    <location>
        <begin position="243"/>
        <end position="259"/>
    </location>
</feature>
<evidence type="ECO:0000256" key="1">
    <source>
        <dbReference type="ARBA" id="ARBA00004141"/>
    </source>
</evidence>
<feature type="compositionally biased region" description="Basic and acidic residues" evidence="8">
    <location>
        <begin position="179"/>
        <end position="195"/>
    </location>
</feature>
<evidence type="ECO:0000256" key="5">
    <source>
        <dbReference type="ARBA" id="ARBA00022692"/>
    </source>
</evidence>
<feature type="region of interest" description="Disordered" evidence="8">
    <location>
        <begin position="110"/>
        <end position="219"/>
    </location>
</feature>
<evidence type="ECO:0000256" key="7">
    <source>
        <dbReference type="ARBA" id="ARBA00023136"/>
    </source>
</evidence>
<evidence type="ECO:0000256" key="9">
    <source>
        <dbReference type="SAM" id="Phobius"/>
    </source>
</evidence>
<feature type="transmembrane region" description="Helical" evidence="9">
    <location>
        <begin position="271"/>
        <end position="294"/>
    </location>
</feature>
<reference evidence="12" key="1">
    <citation type="submission" date="2022-11" db="UniProtKB">
        <authorList>
            <consortium name="WormBaseParasite"/>
        </authorList>
    </citation>
    <scope>IDENTIFICATION</scope>
</reference>
<dbReference type="InterPro" id="IPR044880">
    <property type="entry name" value="NCX_ion-bd_dom_sf"/>
</dbReference>
<comment type="similarity">
    <text evidence="2">Belongs to the Ca(2+):cation antiporter (CaCA) (TC 2.A.19) family. SLC24A subfamily.</text>
</comment>
<name>A0A914XJ71_9BILA</name>
<protein>
    <submittedName>
        <fullName evidence="12">Sodium/calcium exchanger membrane region domain-containing protein</fullName>
    </submittedName>
</protein>
<evidence type="ECO:0000313" key="11">
    <source>
        <dbReference type="Proteomes" id="UP000887566"/>
    </source>
</evidence>
<dbReference type="FunFam" id="1.20.1420.30:FF:000066">
    <property type="entry name" value="Na/Ca eXchangers"/>
    <property type="match status" value="1"/>
</dbReference>
<dbReference type="GO" id="GO:0005886">
    <property type="term" value="C:plasma membrane"/>
    <property type="evidence" value="ECO:0007669"/>
    <property type="project" value="TreeGrafter"/>
</dbReference>
<feature type="transmembrane region" description="Helical" evidence="9">
    <location>
        <begin position="373"/>
        <end position="397"/>
    </location>
</feature>
<keyword evidence="4" id="KW-0109">Calcium transport</keyword>
<dbReference type="InterPro" id="IPR004837">
    <property type="entry name" value="NaCa_Exmemb"/>
</dbReference>
<evidence type="ECO:0000313" key="12">
    <source>
        <dbReference type="WBParaSite" id="PSAMB.scaffold8978size5520.g32043.t1"/>
    </source>
</evidence>
<keyword evidence="5 9" id="KW-0812">Transmembrane</keyword>
<evidence type="ECO:0000256" key="2">
    <source>
        <dbReference type="ARBA" id="ARBA00005364"/>
    </source>
</evidence>
<dbReference type="AlphaFoldDB" id="A0A914XJ71"/>
<dbReference type="PANTHER" id="PTHR10846">
    <property type="entry name" value="SODIUM/POTASSIUM/CALCIUM EXCHANGER"/>
    <property type="match status" value="1"/>
</dbReference>
<evidence type="ECO:0000256" key="3">
    <source>
        <dbReference type="ARBA" id="ARBA00022449"/>
    </source>
</evidence>
<evidence type="ECO:0000259" key="10">
    <source>
        <dbReference type="Pfam" id="PF01699"/>
    </source>
</evidence>
<keyword evidence="4" id="KW-0106">Calcium</keyword>
<comment type="subcellular location">
    <subcellularLocation>
        <location evidence="1">Membrane</location>
        <topology evidence="1">Multi-pass membrane protein</topology>
    </subcellularLocation>
</comment>
<sequence length="444" mass="48692">MRANSLLTSDCFLKGTEGGAPEAQAGTGSRPSSASMSHRRSSTGRRQSIPILHSGARFRNGIVQLMVHTLDPLSEIQINNQLVQLQGTATVKFVLDRSALPSEFFSATAAAERGTAPKPPPTHQSNHAFIPDNYPNVPGTPDDEEDPKRPSTNPTDRSEGTINYKASTHTALDNSSEQKGTKRAADPQSNHHEPQNRNGQCDATDKKAARKESSPIRELGEMIEEQVEEPLDMTWPNTFRKQLIYVSLAPIMFPLWVTIPDVRRPESRKWFICTFILSIVWIAFFSYLMVWWANTIGITLGIPTEIMGLTILAAGTSIPDLITSVIVARKGLGDMAVSSSVGSNIFDVCVGLPVPWLLFFIVEPIRTQIFPEYISVSSMGLVCSVGMLFVMLLVLVLSIGLSGWQMNKMFGFLMIAAYAVFCVASVLLETGQITCPLRTSMCGR</sequence>
<feature type="domain" description="Sodium/calcium exchanger membrane region" evidence="10">
    <location>
        <begin position="271"/>
        <end position="426"/>
    </location>
</feature>
<dbReference type="InterPro" id="IPR004481">
    <property type="entry name" value="K/Na/Ca-exchanger"/>
</dbReference>
<keyword evidence="7 9" id="KW-0472">Membrane</keyword>
<keyword evidence="6 9" id="KW-1133">Transmembrane helix</keyword>
<dbReference type="Proteomes" id="UP000887566">
    <property type="component" value="Unplaced"/>
</dbReference>